<accession>A0A844XYW7</accession>
<feature type="signal peptide" evidence="1">
    <location>
        <begin position="1"/>
        <end position="22"/>
    </location>
</feature>
<organism evidence="2 3">
    <name type="scientific">Qipengyuania gaetbuli</name>
    <dbReference type="NCBI Taxonomy" id="266952"/>
    <lineage>
        <taxon>Bacteria</taxon>
        <taxon>Pseudomonadati</taxon>
        <taxon>Pseudomonadota</taxon>
        <taxon>Alphaproteobacteria</taxon>
        <taxon>Sphingomonadales</taxon>
        <taxon>Erythrobacteraceae</taxon>
        <taxon>Qipengyuania</taxon>
    </lineage>
</organism>
<dbReference type="RefSeq" id="WP_160607551.1">
    <property type="nucleotide sequence ID" value="NZ_WTYF01000004.1"/>
</dbReference>
<proteinExistence type="predicted"/>
<dbReference type="PROSITE" id="PS51257">
    <property type="entry name" value="PROKAR_LIPOPROTEIN"/>
    <property type="match status" value="1"/>
</dbReference>
<evidence type="ECO:0000313" key="3">
    <source>
        <dbReference type="Proteomes" id="UP000444185"/>
    </source>
</evidence>
<dbReference type="OrthoDB" id="7432452at2"/>
<feature type="chain" id="PRO_5032528904" evidence="1">
    <location>
        <begin position="23"/>
        <end position="185"/>
    </location>
</feature>
<protein>
    <submittedName>
        <fullName evidence="2">Uncharacterized protein</fullName>
    </submittedName>
</protein>
<sequence length="185" mass="21195">MSRQFFLTIALIFVSACSDAGAEQGVSRDHEKIVRAVLIAQPDVATQHREFVAEYPDEASWLDRFLDYRLCVARETAGTDDDFERTEWKAGEPPPDFAIYSDRWEESHSRQNIPGDVLPEHLRWDATLSFCPSGVLRIGNPIIQGDRSVVYVENSSSVHGWAGEIELIRDGDEWIVQEERNWWQT</sequence>
<dbReference type="EMBL" id="WTYF01000004">
    <property type="protein sequence ID" value="MXO51011.1"/>
    <property type="molecule type" value="Genomic_DNA"/>
</dbReference>
<dbReference type="Proteomes" id="UP000444185">
    <property type="component" value="Unassembled WGS sequence"/>
</dbReference>
<keyword evidence="1" id="KW-0732">Signal</keyword>
<reference evidence="2 3" key="1">
    <citation type="submission" date="2019-12" db="EMBL/GenBank/DDBJ databases">
        <title>Genomic-based taxomic classification of the family Erythrobacteraceae.</title>
        <authorList>
            <person name="Xu L."/>
        </authorList>
    </citation>
    <scope>NUCLEOTIDE SEQUENCE [LARGE SCALE GENOMIC DNA]</scope>
    <source>
        <strain evidence="2 3">DSM 16225</strain>
    </source>
</reference>
<name>A0A844XYW7_9SPHN</name>
<gene>
    <name evidence="2" type="ORF">GRI42_06820</name>
</gene>
<evidence type="ECO:0000256" key="1">
    <source>
        <dbReference type="SAM" id="SignalP"/>
    </source>
</evidence>
<comment type="caution">
    <text evidence="2">The sequence shown here is derived from an EMBL/GenBank/DDBJ whole genome shotgun (WGS) entry which is preliminary data.</text>
</comment>
<evidence type="ECO:0000313" key="2">
    <source>
        <dbReference type="EMBL" id="MXO51011.1"/>
    </source>
</evidence>
<keyword evidence="3" id="KW-1185">Reference proteome</keyword>
<dbReference type="AlphaFoldDB" id="A0A844XYW7"/>